<keyword evidence="2" id="KW-1185">Reference proteome</keyword>
<dbReference type="InterPro" id="IPR019663">
    <property type="entry name" value="YbfA"/>
</dbReference>
<comment type="caution">
    <text evidence="1">The sequence shown here is derived from an EMBL/GenBank/DDBJ whole genome shotgun (WGS) entry which is preliminary data.</text>
</comment>
<accession>A0A368NSF3</accession>
<dbReference type="EMBL" id="QPID01000001">
    <property type="protein sequence ID" value="RCU52624.1"/>
    <property type="molecule type" value="Genomic_DNA"/>
</dbReference>
<evidence type="ECO:0000313" key="2">
    <source>
        <dbReference type="Proteomes" id="UP000252558"/>
    </source>
</evidence>
<sequence length="65" mass="7976">MYMRYSFPKVVARRMFVLVLGVIAFPFVFNTKRAQLFSYLHRYWLKTSDKPVWMTQSQSVFRKIY</sequence>
<evidence type="ECO:0000313" key="1">
    <source>
        <dbReference type="EMBL" id="RCU52624.1"/>
    </source>
</evidence>
<dbReference type="Proteomes" id="UP000252558">
    <property type="component" value="Unassembled WGS sequence"/>
</dbReference>
<organism evidence="1 2">
    <name type="scientific">Corallincola holothuriorum</name>
    <dbReference type="NCBI Taxonomy" id="2282215"/>
    <lineage>
        <taxon>Bacteria</taxon>
        <taxon>Pseudomonadati</taxon>
        <taxon>Pseudomonadota</taxon>
        <taxon>Gammaproteobacteria</taxon>
        <taxon>Alteromonadales</taxon>
        <taxon>Psychromonadaceae</taxon>
        <taxon>Corallincola</taxon>
    </lineage>
</organism>
<name>A0A368NSF3_9GAMM</name>
<dbReference type="AlphaFoldDB" id="A0A368NSF3"/>
<protein>
    <submittedName>
        <fullName evidence="1">DUF2517 family protein</fullName>
    </submittedName>
</protein>
<proteinExistence type="predicted"/>
<dbReference type="Pfam" id="PF10725">
    <property type="entry name" value="DUF2517"/>
    <property type="match status" value="1"/>
</dbReference>
<dbReference type="OrthoDB" id="5588755at2"/>
<reference evidence="1 2" key="1">
    <citation type="submission" date="2018-07" db="EMBL/GenBank/DDBJ databases">
        <title>Corallincola holothuriorum sp. nov., a new facultative anaerobe isolated from sea cucumber Apostichopus japonicus.</title>
        <authorList>
            <person name="Xia H."/>
        </authorList>
    </citation>
    <scope>NUCLEOTIDE SEQUENCE [LARGE SCALE GENOMIC DNA]</scope>
    <source>
        <strain evidence="1 2">C4</strain>
    </source>
</reference>
<gene>
    <name evidence="1" type="ORF">DU002_01240</name>
</gene>